<evidence type="ECO:0000313" key="2">
    <source>
        <dbReference type="WBParaSite" id="JU765_v2.g14774.t1"/>
    </source>
</evidence>
<protein>
    <submittedName>
        <fullName evidence="2">AB hydrolase-1 domain-containing protein</fullName>
    </submittedName>
</protein>
<proteinExistence type="predicted"/>
<accession>A0AC34QBQ4</accession>
<organism evidence="1 2">
    <name type="scientific">Panagrolaimus sp. JU765</name>
    <dbReference type="NCBI Taxonomy" id="591449"/>
    <lineage>
        <taxon>Eukaryota</taxon>
        <taxon>Metazoa</taxon>
        <taxon>Ecdysozoa</taxon>
        <taxon>Nematoda</taxon>
        <taxon>Chromadorea</taxon>
        <taxon>Rhabditida</taxon>
        <taxon>Tylenchina</taxon>
        <taxon>Panagrolaimomorpha</taxon>
        <taxon>Panagrolaimoidea</taxon>
        <taxon>Panagrolaimidae</taxon>
        <taxon>Panagrolaimus</taxon>
    </lineage>
</organism>
<sequence length="518" mass="58865">MAQWSWKSLSTYLLIVFGPNLYGEYAAPGVADMEANIFEYIGTIGCNVVYFLYRCGVAFLPVTLWQLYKKTNGGKNFVVPITCLIIAASMFVMRAIGRFQNRRYMNMIKIVAEHNRNPNDRAVLKKLFGNYNVSLRFVKGYKLNFPTTRPYVDEYKIDAKDDYITIILGSLAVHVIGRRMIFPGSLTPLKMVLQSTVNAERAAFMTKNGSAGVERIPVCTRDGNVIDTIFVDQRKDRTCTLGKILVIVSDGNAGYCERGLCQSWIDAGYSTLAYNAPGCGESTGTPYYDQICDAAEAVMVLAKQLGFNPEDICAYGWSIGGFASCWLAANYPVRALILDATFDSILPLAESTIFGAFPNIVRFAIGYYFNMNLSKLIERYSGPVTFIRRRYDEVIVTDRSNFVEACRSNRINFLFKDFLGARYHFLKWSPLDDIVVEEWLDANDEQRRLWLSEDGMEREIYEYMPRDPDTASELDPDERSYIVRRICLWHFIDLELTHNVTLPSIRCVLPDPIIPVDS</sequence>
<dbReference type="Proteomes" id="UP000887576">
    <property type="component" value="Unplaced"/>
</dbReference>
<dbReference type="WBParaSite" id="JU765_v2.g14774.t1">
    <property type="protein sequence ID" value="JU765_v2.g14774.t1"/>
    <property type="gene ID" value="JU765_v2.g14774"/>
</dbReference>
<evidence type="ECO:0000313" key="1">
    <source>
        <dbReference type="Proteomes" id="UP000887576"/>
    </source>
</evidence>
<name>A0AC34QBQ4_9BILA</name>
<reference evidence="2" key="1">
    <citation type="submission" date="2022-11" db="UniProtKB">
        <authorList>
            <consortium name="WormBaseParasite"/>
        </authorList>
    </citation>
    <scope>IDENTIFICATION</scope>
</reference>